<keyword evidence="1" id="KW-0472">Membrane</keyword>
<dbReference type="AlphaFoldDB" id="A0A812B7M4"/>
<feature type="transmembrane region" description="Helical" evidence="1">
    <location>
        <begin position="112"/>
        <end position="132"/>
    </location>
</feature>
<sequence length="325" mass="37886">MSLSLSPIPSLIPTVTFFSFLFVSFFLSFFLSFSRRSYNFLFFCSLLHSYLFLIPFFPLKPLFLFVSLYVCLLFSPLFPQTFKKNLFLVVFTSFLAYPFPLFLIFFSFCSLSYIPLSLLLSFNCTYFFFFYFSLNLNTFFVIAFSSFTYLVLFFFIPNFPLQVFFFFTSMLVDFFFVLELFLTSFMFTFNSSIISFFLLHTLSLCFLLQFSTPRHISITLFFRLLSSVDRFLSNQPLLRPSFPDSSLLNSNSSTPFFHCPFSSPLFRPFPIPSVPFPNSVTPLPHFHLSLFPSPSVSPFLFLLHTLSLSLSVSFYDDPPSVLPLQ</sequence>
<dbReference type="Proteomes" id="UP000597762">
    <property type="component" value="Unassembled WGS sequence"/>
</dbReference>
<evidence type="ECO:0000256" key="1">
    <source>
        <dbReference type="SAM" id="Phobius"/>
    </source>
</evidence>
<organism evidence="2 3">
    <name type="scientific">Acanthosepion pharaonis</name>
    <name type="common">Pharaoh cuttlefish</name>
    <name type="synonym">Sepia pharaonis</name>
    <dbReference type="NCBI Taxonomy" id="158019"/>
    <lineage>
        <taxon>Eukaryota</taxon>
        <taxon>Metazoa</taxon>
        <taxon>Spiralia</taxon>
        <taxon>Lophotrochozoa</taxon>
        <taxon>Mollusca</taxon>
        <taxon>Cephalopoda</taxon>
        <taxon>Coleoidea</taxon>
        <taxon>Decapodiformes</taxon>
        <taxon>Sepiida</taxon>
        <taxon>Sepiina</taxon>
        <taxon>Sepiidae</taxon>
        <taxon>Acanthosepion</taxon>
    </lineage>
</organism>
<reference evidence="2" key="1">
    <citation type="submission" date="2021-01" db="EMBL/GenBank/DDBJ databases">
        <authorList>
            <person name="Li R."/>
            <person name="Bekaert M."/>
        </authorList>
    </citation>
    <scope>NUCLEOTIDE SEQUENCE</scope>
    <source>
        <strain evidence="2">Farmed</strain>
    </source>
</reference>
<proteinExistence type="predicted"/>
<keyword evidence="1" id="KW-0812">Transmembrane</keyword>
<accession>A0A812B7M4</accession>
<evidence type="ECO:0000313" key="2">
    <source>
        <dbReference type="EMBL" id="CAE1171544.1"/>
    </source>
</evidence>
<feature type="transmembrane region" description="Helical" evidence="1">
    <location>
        <begin position="86"/>
        <end position="106"/>
    </location>
</feature>
<keyword evidence="1" id="KW-1133">Transmembrane helix</keyword>
<feature type="transmembrane region" description="Helical" evidence="1">
    <location>
        <begin position="38"/>
        <end position="56"/>
    </location>
</feature>
<dbReference type="EMBL" id="CAHIKZ030000385">
    <property type="protein sequence ID" value="CAE1171544.1"/>
    <property type="molecule type" value="Genomic_DNA"/>
</dbReference>
<feature type="transmembrane region" description="Helical" evidence="1">
    <location>
        <begin position="62"/>
        <end position="79"/>
    </location>
</feature>
<evidence type="ECO:0000313" key="3">
    <source>
        <dbReference type="Proteomes" id="UP000597762"/>
    </source>
</evidence>
<gene>
    <name evidence="2" type="ORF">SPHA_11638</name>
</gene>
<comment type="caution">
    <text evidence="2">The sequence shown here is derived from an EMBL/GenBank/DDBJ whole genome shotgun (WGS) entry which is preliminary data.</text>
</comment>
<name>A0A812B7M4_ACAPH</name>
<feature type="transmembrane region" description="Helical" evidence="1">
    <location>
        <begin position="12"/>
        <end position="31"/>
    </location>
</feature>
<feature type="transmembrane region" description="Helical" evidence="1">
    <location>
        <begin position="139"/>
        <end position="157"/>
    </location>
</feature>
<keyword evidence="3" id="KW-1185">Reference proteome</keyword>
<protein>
    <submittedName>
        <fullName evidence="2">Uncharacterized protein</fullName>
    </submittedName>
</protein>
<feature type="transmembrane region" description="Helical" evidence="1">
    <location>
        <begin position="189"/>
        <end position="210"/>
    </location>
</feature>
<feature type="transmembrane region" description="Helical" evidence="1">
    <location>
        <begin position="163"/>
        <end position="182"/>
    </location>
</feature>